<dbReference type="EMBL" id="JACVXB010000006">
    <property type="protein sequence ID" value="MBD0833069.1"/>
    <property type="molecule type" value="Genomic_DNA"/>
</dbReference>
<dbReference type="AlphaFoldDB" id="A0A8J6UDR1"/>
<sequence>MKTFRNFAKKYSKKLNSHLSKSFSNKIKFAPETINDEDSEETYSFSNQHFKYLGNNPYWTKFKNIRLRSLVVKALFNVEVIFQGVVVNDIGEIELESTIFQKEYLYKLKCNHLIYFRKFFPFKFYNKAIILSNYLERNYYHWILESVGRLVIIDKNVLNEYKIILNHNAPIFAIESLQVLFNIPPENIIQNKNVRLKIADILLPSYPHTRSKQSSWTNINNQNIIKKINSISKTKTISTKQKRNIIISRNKTSQRRIKNVHYLLEKYKHLNFEIIDLESFSFLDQLQLFRNAGIILATHGAGLTNIIFSENPSIIEFFPSNRNKRDAFYFYQISNALNFNHTIIEYTCNHPNQDFIIENQILNQLDIIFGEQLKCN</sequence>
<organism evidence="5 6">
    <name type="scientific">Aestuariibaculum sediminum</name>
    <dbReference type="NCBI Taxonomy" id="2770637"/>
    <lineage>
        <taxon>Bacteria</taxon>
        <taxon>Pseudomonadati</taxon>
        <taxon>Bacteroidota</taxon>
        <taxon>Flavobacteriia</taxon>
        <taxon>Flavobacteriales</taxon>
        <taxon>Flavobacteriaceae</taxon>
    </lineage>
</organism>
<dbReference type="Proteomes" id="UP000600588">
    <property type="component" value="Unassembled WGS sequence"/>
</dbReference>
<dbReference type="InterPro" id="IPR007657">
    <property type="entry name" value="Glycosyltransferase_61"/>
</dbReference>
<comment type="caution">
    <text evidence="5">The sequence shown here is derived from an EMBL/GenBank/DDBJ whole genome shotgun (WGS) entry which is preliminary data.</text>
</comment>
<keyword evidence="1" id="KW-0328">Glycosyltransferase</keyword>
<evidence type="ECO:0000256" key="1">
    <source>
        <dbReference type="ARBA" id="ARBA00022676"/>
    </source>
</evidence>
<dbReference type="GO" id="GO:0016757">
    <property type="term" value="F:glycosyltransferase activity"/>
    <property type="evidence" value="ECO:0007669"/>
    <property type="project" value="UniProtKB-KW"/>
</dbReference>
<evidence type="ECO:0000259" key="4">
    <source>
        <dbReference type="Pfam" id="PF04577"/>
    </source>
</evidence>
<name>A0A8J6UDR1_9FLAO</name>
<protein>
    <submittedName>
        <fullName evidence="5">Glycosyltransferase family 61 protein</fullName>
    </submittedName>
</protein>
<proteinExistence type="predicted"/>
<reference evidence="5 6" key="1">
    <citation type="submission" date="2020-09" db="EMBL/GenBank/DDBJ databases">
        <title>TT11 complete genome.</title>
        <authorList>
            <person name="Wu Z."/>
        </authorList>
    </citation>
    <scope>NUCLEOTIDE SEQUENCE [LARGE SCALE GENOMIC DNA]</scope>
    <source>
        <strain evidence="5 6">TT11</strain>
    </source>
</reference>
<gene>
    <name evidence="5" type="ORF">ICJ83_13100</name>
</gene>
<dbReference type="InterPro" id="IPR049625">
    <property type="entry name" value="Glyco_transf_61_cat"/>
</dbReference>
<evidence type="ECO:0000313" key="5">
    <source>
        <dbReference type="EMBL" id="MBD0833069.1"/>
    </source>
</evidence>
<keyword evidence="6" id="KW-1185">Reference proteome</keyword>
<dbReference type="Pfam" id="PF04577">
    <property type="entry name" value="Glyco_transf_61"/>
    <property type="match status" value="1"/>
</dbReference>
<keyword evidence="2" id="KW-0808">Transferase</keyword>
<feature type="domain" description="Glycosyltransferase 61 catalytic" evidence="4">
    <location>
        <begin position="139"/>
        <end position="312"/>
    </location>
</feature>
<evidence type="ECO:0000313" key="6">
    <source>
        <dbReference type="Proteomes" id="UP000600588"/>
    </source>
</evidence>
<accession>A0A8J6UDR1</accession>
<evidence type="ECO:0000256" key="3">
    <source>
        <dbReference type="ARBA" id="ARBA00023180"/>
    </source>
</evidence>
<dbReference type="PANTHER" id="PTHR20961">
    <property type="entry name" value="GLYCOSYLTRANSFERASE"/>
    <property type="match status" value="1"/>
</dbReference>
<dbReference type="RefSeq" id="WP_188230859.1">
    <property type="nucleotide sequence ID" value="NZ_JACVXB010000006.1"/>
</dbReference>
<keyword evidence="3" id="KW-0325">Glycoprotein</keyword>
<evidence type="ECO:0000256" key="2">
    <source>
        <dbReference type="ARBA" id="ARBA00022679"/>
    </source>
</evidence>